<name>A0A5M3XKH9_9ACTN</name>
<keyword evidence="2" id="KW-1185">Reference proteome</keyword>
<dbReference type="EMBL" id="BLAF01000023">
    <property type="protein sequence ID" value="GES21372.1"/>
    <property type="molecule type" value="Genomic_DNA"/>
</dbReference>
<reference evidence="1 2" key="1">
    <citation type="submission" date="2019-10" db="EMBL/GenBank/DDBJ databases">
        <title>Whole genome shotgun sequence of Acrocarpospora pleiomorpha NBRC 16267.</title>
        <authorList>
            <person name="Ichikawa N."/>
            <person name="Kimura A."/>
            <person name="Kitahashi Y."/>
            <person name="Komaki H."/>
            <person name="Oguchi A."/>
        </authorList>
    </citation>
    <scope>NUCLEOTIDE SEQUENCE [LARGE SCALE GENOMIC DNA]</scope>
    <source>
        <strain evidence="1 2">NBRC 16267</strain>
    </source>
</reference>
<sequence>MGVPWGIVEYPAKYDRDEVIADWRPFAMSVFALNSRRTFNVMHGEDRVGFRAVRSADGRIELVTSVEQHPLARKRIDALECGDGTYDMFDQLFDGYEVFVPWSTIPATITTPARSWRAWPLRYLEGSMRGHLPEIEDPELQTLARQLLRASVVAAKFNMLVTVSY</sequence>
<gene>
    <name evidence="1" type="ORF">Aple_042680</name>
</gene>
<dbReference type="AlphaFoldDB" id="A0A5M3XKH9"/>
<accession>A0A5M3XKH9</accession>
<proteinExistence type="predicted"/>
<dbReference type="RefSeq" id="WP_155346369.1">
    <property type="nucleotide sequence ID" value="NZ_BAAAHM010000019.1"/>
</dbReference>
<evidence type="ECO:0000313" key="1">
    <source>
        <dbReference type="EMBL" id="GES21372.1"/>
    </source>
</evidence>
<dbReference type="OrthoDB" id="3539059at2"/>
<protein>
    <submittedName>
        <fullName evidence="1">Uncharacterized protein</fullName>
    </submittedName>
</protein>
<comment type="caution">
    <text evidence="1">The sequence shown here is derived from an EMBL/GenBank/DDBJ whole genome shotgun (WGS) entry which is preliminary data.</text>
</comment>
<evidence type="ECO:0000313" key="2">
    <source>
        <dbReference type="Proteomes" id="UP000377595"/>
    </source>
</evidence>
<organism evidence="1 2">
    <name type="scientific">Acrocarpospora pleiomorpha</name>
    <dbReference type="NCBI Taxonomy" id="90975"/>
    <lineage>
        <taxon>Bacteria</taxon>
        <taxon>Bacillati</taxon>
        <taxon>Actinomycetota</taxon>
        <taxon>Actinomycetes</taxon>
        <taxon>Streptosporangiales</taxon>
        <taxon>Streptosporangiaceae</taxon>
        <taxon>Acrocarpospora</taxon>
    </lineage>
</organism>
<dbReference type="Proteomes" id="UP000377595">
    <property type="component" value="Unassembled WGS sequence"/>
</dbReference>